<organism evidence="10 11">
    <name type="scientific">Penstemon smallii</name>
    <dbReference type="NCBI Taxonomy" id="265156"/>
    <lineage>
        <taxon>Eukaryota</taxon>
        <taxon>Viridiplantae</taxon>
        <taxon>Streptophyta</taxon>
        <taxon>Embryophyta</taxon>
        <taxon>Tracheophyta</taxon>
        <taxon>Spermatophyta</taxon>
        <taxon>Magnoliopsida</taxon>
        <taxon>eudicotyledons</taxon>
        <taxon>Gunneridae</taxon>
        <taxon>Pentapetalae</taxon>
        <taxon>asterids</taxon>
        <taxon>lamiids</taxon>
        <taxon>Lamiales</taxon>
        <taxon>Plantaginaceae</taxon>
        <taxon>Cheloneae</taxon>
        <taxon>Penstemon</taxon>
    </lineage>
</organism>
<dbReference type="GO" id="GO:0045893">
    <property type="term" value="P:positive regulation of DNA-templated transcription"/>
    <property type="evidence" value="ECO:0007669"/>
    <property type="project" value="UniProtKB-ARBA"/>
</dbReference>
<evidence type="ECO:0000259" key="9">
    <source>
        <dbReference type="PROSITE" id="PS51294"/>
    </source>
</evidence>
<reference evidence="10 11" key="1">
    <citation type="submission" date="2024-12" db="EMBL/GenBank/DDBJ databases">
        <title>The unique morphological basis and parallel evolutionary history of personate flowers in Penstemon.</title>
        <authorList>
            <person name="Depatie T.H."/>
            <person name="Wessinger C.A."/>
        </authorList>
    </citation>
    <scope>NUCLEOTIDE SEQUENCE [LARGE SCALE GENOMIC DNA]</scope>
    <source>
        <strain evidence="10">WTNN_2</strain>
        <tissue evidence="10">Leaf</tissue>
    </source>
</reference>
<protein>
    <submittedName>
        <fullName evidence="10">Uncharacterized protein</fullName>
    </submittedName>
</protein>
<dbReference type="PANTHER" id="PTHR47999:SF6">
    <property type="entry name" value="MYB-RELATED PROTEIN P"/>
    <property type="match status" value="1"/>
</dbReference>
<feature type="compositionally biased region" description="Basic residues" evidence="7">
    <location>
        <begin position="141"/>
        <end position="153"/>
    </location>
</feature>
<feature type="domain" description="HTH myb-type" evidence="9">
    <location>
        <begin position="62"/>
        <end position="116"/>
    </location>
</feature>
<dbReference type="SMART" id="SM00717">
    <property type="entry name" value="SANT"/>
    <property type="match status" value="2"/>
</dbReference>
<keyword evidence="6" id="KW-0539">Nucleus</keyword>
<evidence type="ECO:0000256" key="4">
    <source>
        <dbReference type="ARBA" id="ARBA00023125"/>
    </source>
</evidence>
<evidence type="ECO:0000313" key="11">
    <source>
        <dbReference type="Proteomes" id="UP001634393"/>
    </source>
</evidence>
<evidence type="ECO:0000256" key="5">
    <source>
        <dbReference type="ARBA" id="ARBA00023163"/>
    </source>
</evidence>
<keyword evidence="5" id="KW-0804">Transcription</keyword>
<keyword evidence="3" id="KW-0805">Transcription regulation</keyword>
<dbReference type="SUPFAM" id="SSF46689">
    <property type="entry name" value="Homeodomain-like"/>
    <property type="match status" value="1"/>
</dbReference>
<dbReference type="GO" id="GO:0046148">
    <property type="term" value="P:pigment biosynthetic process"/>
    <property type="evidence" value="ECO:0007669"/>
    <property type="project" value="UniProtKB-ARBA"/>
</dbReference>
<evidence type="ECO:0000256" key="1">
    <source>
        <dbReference type="ARBA" id="ARBA00004123"/>
    </source>
</evidence>
<dbReference type="Pfam" id="PF00249">
    <property type="entry name" value="Myb_DNA-binding"/>
    <property type="match status" value="2"/>
</dbReference>
<feature type="region of interest" description="Disordered" evidence="7">
    <location>
        <begin position="141"/>
        <end position="175"/>
    </location>
</feature>
<comment type="subcellular location">
    <subcellularLocation>
        <location evidence="1">Nucleus</location>
    </subcellularLocation>
</comment>
<dbReference type="FunFam" id="1.10.10.60:FF:000121">
    <property type="entry name" value="Myb transcription factor"/>
    <property type="match status" value="1"/>
</dbReference>
<comment type="caution">
    <text evidence="10">The sequence shown here is derived from an EMBL/GenBank/DDBJ whole genome shotgun (WGS) entry which is preliminary data.</text>
</comment>
<dbReference type="EMBL" id="JBJXBP010000001">
    <property type="protein sequence ID" value="KAL3849709.1"/>
    <property type="molecule type" value="Genomic_DNA"/>
</dbReference>
<dbReference type="InterPro" id="IPR009057">
    <property type="entry name" value="Homeodomain-like_sf"/>
</dbReference>
<dbReference type="CDD" id="cd00167">
    <property type="entry name" value="SANT"/>
    <property type="match status" value="2"/>
</dbReference>
<evidence type="ECO:0000256" key="6">
    <source>
        <dbReference type="ARBA" id="ARBA00023242"/>
    </source>
</evidence>
<accession>A0ABD3UJJ6</accession>
<evidence type="ECO:0000256" key="2">
    <source>
        <dbReference type="ARBA" id="ARBA00022737"/>
    </source>
</evidence>
<dbReference type="FunFam" id="1.10.10.60:FF:000231">
    <property type="entry name" value="Myb transcription factor"/>
    <property type="match status" value="1"/>
</dbReference>
<dbReference type="GO" id="GO:0005634">
    <property type="term" value="C:nucleus"/>
    <property type="evidence" value="ECO:0007669"/>
    <property type="project" value="UniProtKB-SubCell"/>
</dbReference>
<dbReference type="InterPro" id="IPR017930">
    <property type="entry name" value="Myb_dom"/>
</dbReference>
<evidence type="ECO:0000259" key="8">
    <source>
        <dbReference type="PROSITE" id="PS50090"/>
    </source>
</evidence>
<sequence>MGRAPCCEKVGMKRGRWTAEEDEILRKYIQAHGEGSWRSLPKNAGLLRCGKSCRLRWINYLRSNLKRGNISSEEEEIIVNLHASLGNRWSLIAGHLPGRTDNEIKNYWNSHLSRKIYGFRHINPNFIPPPPVAAAKRTRRSAAKKKIKNHKIKNNNPSPSGGVPMRPNTPDPEIETLSSTVSLQQEIKIGGDVITDSMNLEEGSGFGNGDCGSGLMINSPVNSWIWDWDEGIIGNEVWGQDGNMLSWLWDTDNE</sequence>
<proteinExistence type="predicted"/>
<gene>
    <name evidence="10" type="ORF">ACJIZ3_011591</name>
</gene>
<evidence type="ECO:0000256" key="7">
    <source>
        <dbReference type="SAM" id="MobiDB-lite"/>
    </source>
</evidence>
<dbReference type="GO" id="GO:0043565">
    <property type="term" value="F:sequence-specific DNA binding"/>
    <property type="evidence" value="ECO:0007669"/>
    <property type="project" value="UniProtKB-ARBA"/>
</dbReference>
<dbReference type="PROSITE" id="PS50090">
    <property type="entry name" value="MYB_LIKE"/>
    <property type="match status" value="2"/>
</dbReference>
<dbReference type="InterPro" id="IPR015495">
    <property type="entry name" value="Myb_TF_plants"/>
</dbReference>
<dbReference type="AlphaFoldDB" id="A0ABD3UJJ6"/>
<feature type="domain" description="Myb-like" evidence="8">
    <location>
        <begin position="9"/>
        <end position="61"/>
    </location>
</feature>
<dbReference type="GO" id="GO:0006950">
    <property type="term" value="P:response to stress"/>
    <property type="evidence" value="ECO:0007669"/>
    <property type="project" value="UniProtKB-ARBA"/>
</dbReference>
<dbReference type="Proteomes" id="UP001634393">
    <property type="component" value="Unassembled WGS sequence"/>
</dbReference>
<dbReference type="PANTHER" id="PTHR47999">
    <property type="entry name" value="TRANSCRIPTION FACTOR MYB8-RELATED-RELATED"/>
    <property type="match status" value="1"/>
</dbReference>
<name>A0ABD3UJJ6_9LAMI</name>
<feature type="domain" description="HTH myb-type" evidence="9">
    <location>
        <begin position="9"/>
        <end position="61"/>
    </location>
</feature>
<evidence type="ECO:0000256" key="3">
    <source>
        <dbReference type="ARBA" id="ARBA00023015"/>
    </source>
</evidence>
<dbReference type="InterPro" id="IPR001005">
    <property type="entry name" value="SANT/Myb"/>
</dbReference>
<keyword evidence="4" id="KW-0238">DNA-binding</keyword>
<feature type="domain" description="Myb-like" evidence="8">
    <location>
        <begin position="62"/>
        <end position="112"/>
    </location>
</feature>
<keyword evidence="11" id="KW-1185">Reference proteome</keyword>
<dbReference type="PROSITE" id="PS51294">
    <property type="entry name" value="HTH_MYB"/>
    <property type="match status" value="2"/>
</dbReference>
<dbReference type="Gene3D" id="1.10.10.60">
    <property type="entry name" value="Homeodomain-like"/>
    <property type="match status" value="2"/>
</dbReference>
<keyword evidence="2" id="KW-0677">Repeat</keyword>
<evidence type="ECO:0000313" key="10">
    <source>
        <dbReference type="EMBL" id="KAL3849709.1"/>
    </source>
</evidence>